<organism evidence="9 10">
    <name type="scientific">Carex littledalei</name>
    <dbReference type="NCBI Taxonomy" id="544730"/>
    <lineage>
        <taxon>Eukaryota</taxon>
        <taxon>Viridiplantae</taxon>
        <taxon>Streptophyta</taxon>
        <taxon>Embryophyta</taxon>
        <taxon>Tracheophyta</taxon>
        <taxon>Spermatophyta</taxon>
        <taxon>Magnoliopsida</taxon>
        <taxon>Liliopsida</taxon>
        <taxon>Poales</taxon>
        <taxon>Cyperaceae</taxon>
        <taxon>Cyperoideae</taxon>
        <taxon>Cariceae</taxon>
        <taxon>Carex</taxon>
        <taxon>Carex subgen. Euthyceras</taxon>
    </lineage>
</organism>
<keyword evidence="6 7" id="KW-0472">Membrane</keyword>
<sequence>MEVLSLEGGKSDHEQKQNEYTFAATAHVVDNDSWQQVGLLLVTSFNCAYVLSFSSLMLAPLGWYWGLTCLVIIAAFAAYANWLLAGFHVINDHRFIRYRDLMGYVFGNRMYYVTWYLQFTTLILGSMGFILLGGRALKEINSEFSDSPMRLQVYIVATGVVYFVFAYFVPTISSMRNWLFSSAILTVIYDAAILVILIKDGNRNKVKDYNIVGNKTEKALNAFGAIAAILVCNTSGILPEIQSTVRKPVITNMRKALPTQYTIGLAIYYGISIAGYWAYGATVSAYLPEELSGPTWAKVLINGTAFLQSIMSQHLFVAPIHEALDTRFQRLNEGMFSKYNLICRFFVRSLFFGFNILVAALFPFMGDFVNLIGSFALFPLTFVFPSMIFLKIKGKDARKEQQLWHMAIVIFFSLMSIITTAAAVRLIIHNTKIYHFFANI</sequence>
<comment type="caution">
    <text evidence="9">The sequence shown here is derived from an EMBL/GenBank/DDBJ whole genome shotgun (WGS) entry which is preliminary data.</text>
</comment>
<comment type="subcellular location">
    <subcellularLocation>
        <location evidence="1">Membrane</location>
    </subcellularLocation>
</comment>
<feature type="transmembrane region" description="Helical" evidence="7">
    <location>
        <begin position="259"/>
        <end position="279"/>
    </location>
</feature>
<evidence type="ECO:0000256" key="7">
    <source>
        <dbReference type="SAM" id="Phobius"/>
    </source>
</evidence>
<reference evidence="9" key="1">
    <citation type="submission" date="2020-01" db="EMBL/GenBank/DDBJ databases">
        <title>Genome sequence of Kobresia littledalei, the first chromosome-level genome in the family Cyperaceae.</title>
        <authorList>
            <person name="Qu G."/>
        </authorList>
    </citation>
    <scope>NUCLEOTIDE SEQUENCE</scope>
    <source>
        <strain evidence="9">C.B.Clarke</strain>
        <tissue evidence="9">Leaf</tissue>
    </source>
</reference>
<gene>
    <name evidence="9" type="ORF">FCM35_KLT17964</name>
</gene>
<evidence type="ECO:0000256" key="5">
    <source>
        <dbReference type="ARBA" id="ARBA00022989"/>
    </source>
</evidence>
<feature type="domain" description="Amino acid transporter transmembrane" evidence="8">
    <location>
        <begin position="31"/>
        <end position="424"/>
    </location>
</feature>
<feature type="transmembrane region" description="Helical" evidence="7">
    <location>
        <begin position="402"/>
        <end position="428"/>
    </location>
</feature>
<feature type="transmembrane region" description="Helical" evidence="7">
    <location>
        <begin position="368"/>
        <end position="390"/>
    </location>
</feature>
<dbReference type="AlphaFoldDB" id="A0A833VF90"/>
<feature type="transmembrane region" description="Helical" evidence="7">
    <location>
        <begin position="219"/>
        <end position="238"/>
    </location>
</feature>
<evidence type="ECO:0000256" key="1">
    <source>
        <dbReference type="ARBA" id="ARBA00004370"/>
    </source>
</evidence>
<feature type="transmembrane region" description="Helical" evidence="7">
    <location>
        <begin position="111"/>
        <end position="131"/>
    </location>
</feature>
<feature type="transmembrane region" description="Helical" evidence="7">
    <location>
        <begin position="151"/>
        <end position="169"/>
    </location>
</feature>
<feature type="transmembrane region" description="Helical" evidence="7">
    <location>
        <begin position="63"/>
        <end position="90"/>
    </location>
</feature>
<accession>A0A833VF90</accession>
<keyword evidence="10" id="KW-1185">Reference proteome</keyword>
<keyword evidence="2" id="KW-0813">Transport</keyword>
<evidence type="ECO:0000256" key="6">
    <source>
        <dbReference type="ARBA" id="ARBA00023136"/>
    </source>
</evidence>
<dbReference type="EMBL" id="SWLB01000006">
    <property type="protein sequence ID" value="KAF3337377.1"/>
    <property type="molecule type" value="Genomic_DNA"/>
</dbReference>
<evidence type="ECO:0000313" key="10">
    <source>
        <dbReference type="Proteomes" id="UP000623129"/>
    </source>
</evidence>
<dbReference type="PANTHER" id="PTHR48017">
    <property type="entry name" value="OS05G0424000 PROTEIN-RELATED"/>
    <property type="match status" value="1"/>
</dbReference>
<dbReference type="Proteomes" id="UP000623129">
    <property type="component" value="Unassembled WGS sequence"/>
</dbReference>
<evidence type="ECO:0000259" key="8">
    <source>
        <dbReference type="Pfam" id="PF01490"/>
    </source>
</evidence>
<evidence type="ECO:0000256" key="4">
    <source>
        <dbReference type="ARBA" id="ARBA00022970"/>
    </source>
</evidence>
<feature type="transmembrane region" description="Helical" evidence="7">
    <location>
        <begin position="341"/>
        <end position="362"/>
    </location>
</feature>
<dbReference type="InterPro" id="IPR013057">
    <property type="entry name" value="AA_transpt_TM"/>
</dbReference>
<evidence type="ECO:0000256" key="2">
    <source>
        <dbReference type="ARBA" id="ARBA00022448"/>
    </source>
</evidence>
<dbReference type="Pfam" id="PF01490">
    <property type="entry name" value="Aa_trans"/>
    <property type="match status" value="1"/>
</dbReference>
<feature type="transmembrane region" description="Helical" evidence="7">
    <location>
        <begin position="178"/>
        <end position="199"/>
    </location>
</feature>
<keyword evidence="4" id="KW-0029">Amino-acid transport</keyword>
<proteinExistence type="predicted"/>
<dbReference type="OrthoDB" id="40134at2759"/>
<feature type="transmembrane region" description="Helical" evidence="7">
    <location>
        <begin position="37"/>
        <end position="57"/>
    </location>
</feature>
<evidence type="ECO:0000256" key="3">
    <source>
        <dbReference type="ARBA" id="ARBA00022692"/>
    </source>
</evidence>
<keyword evidence="5 7" id="KW-1133">Transmembrane helix</keyword>
<keyword evidence="3 7" id="KW-0812">Transmembrane</keyword>
<name>A0A833VF90_9POAL</name>
<protein>
    <submittedName>
        <fullName evidence="9">Proline transporter 2-like protein</fullName>
    </submittedName>
</protein>
<dbReference type="GO" id="GO:0016020">
    <property type="term" value="C:membrane"/>
    <property type="evidence" value="ECO:0007669"/>
    <property type="project" value="UniProtKB-SubCell"/>
</dbReference>
<evidence type="ECO:0000313" key="9">
    <source>
        <dbReference type="EMBL" id="KAF3337377.1"/>
    </source>
</evidence>
<dbReference type="GO" id="GO:0006865">
    <property type="term" value="P:amino acid transport"/>
    <property type="evidence" value="ECO:0007669"/>
    <property type="project" value="UniProtKB-KW"/>
</dbReference>